<accession>A0A813H6W4</accession>
<feature type="non-terminal residue" evidence="1">
    <location>
        <position position="169"/>
    </location>
</feature>
<keyword evidence="2" id="KW-1185">Reference proteome</keyword>
<sequence>VPVAASAAACQSLPQPGIRGLAGTAWSSAMPVCHGEPLLGEASSSGTRLSDAADARWQPQSLAAAARGSGAVGRTGLISVESASRRACSKVKELNVTEIGMLAWAFSRDPCHQLSGSLLQKLLEDSSTAMLATAAAIGPMLSQQQLQGRAVREAQLLRRLATGSGEVLE</sequence>
<name>A0A813H6W4_POLGL</name>
<protein>
    <submittedName>
        <fullName evidence="1">Uncharacterized protein</fullName>
    </submittedName>
</protein>
<feature type="non-terminal residue" evidence="1">
    <location>
        <position position="1"/>
    </location>
</feature>
<dbReference type="Proteomes" id="UP000654075">
    <property type="component" value="Unassembled WGS sequence"/>
</dbReference>
<evidence type="ECO:0000313" key="1">
    <source>
        <dbReference type="EMBL" id="CAE8633363.1"/>
    </source>
</evidence>
<proteinExistence type="predicted"/>
<reference evidence="1" key="1">
    <citation type="submission" date="2021-02" db="EMBL/GenBank/DDBJ databases">
        <authorList>
            <person name="Dougan E. K."/>
            <person name="Rhodes N."/>
            <person name="Thang M."/>
            <person name="Chan C."/>
        </authorList>
    </citation>
    <scope>NUCLEOTIDE SEQUENCE</scope>
</reference>
<gene>
    <name evidence="1" type="ORF">PGLA1383_LOCUS49261</name>
</gene>
<organism evidence="1 2">
    <name type="scientific">Polarella glacialis</name>
    <name type="common">Dinoflagellate</name>
    <dbReference type="NCBI Taxonomy" id="89957"/>
    <lineage>
        <taxon>Eukaryota</taxon>
        <taxon>Sar</taxon>
        <taxon>Alveolata</taxon>
        <taxon>Dinophyceae</taxon>
        <taxon>Suessiales</taxon>
        <taxon>Suessiaceae</taxon>
        <taxon>Polarella</taxon>
    </lineage>
</organism>
<comment type="caution">
    <text evidence="1">The sequence shown here is derived from an EMBL/GenBank/DDBJ whole genome shotgun (WGS) entry which is preliminary data.</text>
</comment>
<dbReference type="AlphaFoldDB" id="A0A813H6W4"/>
<evidence type="ECO:0000313" key="2">
    <source>
        <dbReference type="Proteomes" id="UP000654075"/>
    </source>
</evidence>
<dbReference type="EMBL" id="CAJNNV010030737">
    <property type="protein sequence ID" value="CAE8633363.1"/>
    <property type="molecule type" value="Genomic_DNA"/>
</dbReference>